<dbReference type="Gene3D" id="3.40.50.720">
    <property type="entry name" value="NAD(P)-binding Rossmann-like Domain"/>
    <property type="match status" value="1"/>
</dbReference>
<dbReference type="CDD" id="cd11642">
    <property type="entry name" value="SUMT"/>
    <property type="match status" value="1"/>
</dbReference>
<dbReference type="Pfam" id="PF13241">
    <property type="entry name" value="NAD_binding_7"/>
    <property type="match status" value="1"/>
</dbReference>
<keyword evidence="8" id="KW-0520">NAD</keyword>
<dbReference type="NCBIfam" id="NF004790">
    <property type="entry name" value="PRK06136.1"/>
    <property type="match status" value="1"/>
</dbReference>
<dbReference type="InterPro" id="IPR000878">
    <property type="entry name" value="4pyrrol_Mease"/>
</dbReference>
<dbReference type="PANTHER" id="PTHR45790:SF3">
    <property type="entry name" value="S-ADENOSYL-L-METHIONINE-DEPENDENT UROPORPHYRINOGEN III METHYLTRANSFERASE, CHLOROPLASTIC"/>
    <property type="match status" value="1"/>
</dbReference>
<keyword evidence="3" id="KW-0169">Cobalamin biosynthesis</keyword>
<organism evidence="17 18">
    <name type="scientific">Marinibacterium profundimaris</name>
    <dbReference type="NCBI Taxonomy" id="1679460"/>
    <lineage>
        <taxon>Bacteria</taxon>
        <taxon>Pseudomonadati</taxon>
        <taxon>Pseudomonadota</taxon>
        <taxon>Alphaproteobacteria</taxon>
        <taxon>Rhodobacterales</taxon>
        <taxon>Paracoccaceae</taxon>
        <taxon>Marinibacterium</taxon>
    </lineage>
</organism>
<accession>A0A225NTC9</accession>
<dbReference type="NCBIfam" id="NF007922">
    <property type="entry name" value="PRK10637.1"/>
    <property type="match status" value="1"/>
</dbReference>
<dbReference type="Gene3D" id="3.30.160.110">
    <property type="entry name" value="Siroheme synthase, domain 2"/>
    <property type="match status" value="1"/>
</dbReference>
<dbReference type="RefSeq" id="WP_088648729.1">
    <property type="nucleotide sequence ID" value="NZ_AQQR01000001.1"/>
</dbReference>
<dbReference type="SUPFAM" id="SSF53790">
    <property type="entry name" value="Tetrapyrrole methylase"/>
    <property type="match status" value="1"/>
</dbReference>
<comment type="pathway">
    <text evidence="12">Porphyrin-containing compound metabolism; siroheme biosynthesis; precorrin-2 from uroporphyrinogen III: step 1/1.</text>
</comment>
<dbReference type="GO" id="GO:0032259">
    <property type="term" value="P:methylation"/>
    <property type="evidence" value="ECO:0007669"/>
    <property type="project" value="UniProtKB-KW"/>
</dbReference>
<keyword evidence="9" id="KW-0456">Lyase</keyword>
<name>A0A225NTC9_9RHOB</name>
<dbReference type="InterPro" id="IPR019478">
    <property type="entry name" value="Sirohaem_synthase_dimer_dom"/>
</dbReference>
<dbReference type="GO" id="GO:0019354">
    <property type="term" value="P:siroheme biosynthetic process"/>
    <property type="evidence" value="ECO:0007669"/>
    <property type="project" value="UniProtKB-UniPathway"/>
</dbReference>
<dbReference type="InterPro" id="IPR035996">
    <property type="entry name" value="4pyrrol_Methylase_sf"/>
</dbReference>
<keyword evidence="18" id="KW-1185">Reference proteome</keyword>
<dbReference type="InterPro" id="IPR003043">
    <property type="entry name" value="Uropor_MeTrfase_CS"/>
</dbReference>
<evidence type="ECO:0000313" key="18">
    <source>
        <dbReference type="Proteomes" id="UP000215377"/>
    </source>
</evidence>
<dbReference type="InterPro" id="IPR036291">
    <property type="entry name" value="NAD(P)-bd_dom_sf"/>
</dbReference>
<evidence type="ECO:0000256" key="4">
    <source>
        <dbReference type="ARBA" id="ARBA00022603"/>
    </source>
</evidence>
<dbReference type="InterPro" id="IPR050161">
    <property type="entry name" value="Siro_Cobalamin_biosynth"/>
</dbReference>
<keyword evidence="6" id="KW-0949">S-adenosyl-L-methionine</keyword>
<dbReference type="PROSITE" id="PS00839">
    <property type="entry name" value="SUMT_1"/>
    <property type="match status" value="1"/>
</dbReference>
<feature type="active site" description="Proton donor" evidence="14">
    <location>
        <position position="270"/>
    </location>
</feature>
<protein>
    <submittedName>
        <fullName evidence="17">Uroporphyrin-III methyltransferase</fullName>
    </submittedName>
</protein>
<dbReference type="OrthoDB" id="9815856at2"/>
<keyword evidence="7" id="KW-0560">Oxidoreductase</keyword>
<keyword evidence="11" id="KW-0511">Multifunctional enzyme</keyword>
<dbReference type="GO" id="GO:0051266">
    <property type="term" value="F:sirohydrochlorin ferrochelatase activity"/>
    <property type="evidence" value="ECO:0007669"/>
    <property type="project" value="InterPro"/>
</dbReference>
<evidence type="ECO:0000256" key="9">
    <source>
        <dbReference type="ARBA" id="ARBA00023239"/>
    </source>
</evidence>
<dbReference type="InterPro" id="IPR014777">
    <property type="entry name" value="4pyrrole_Mease_sub1"/>
</dbReference>
<feature type="active site" description="Proton acceptor" evidence="14">
    <location>
        <position position="248"/>
    </location>
</feature>
<feature type="domain" description="Tetrapyrrole methylase" evidence="15">
    <location>
        <begin position="218"/>
        <end position="427"/>
    </location>
</feature>
<evidence type="ECO:0000256" key="8">
    <source>
        <dbReference type="ARBA" id="ARBA00023027"/>
    </source>
</evidence>
<dbReference type="PIRSF" id="PIRSF036426">
    <property type="entry name" value="Sirohaem_synth"/>
    <property type="match status" value="1"/>
</dbReference>
<keyword evidence="10" id="KW-0627">Porphyrin biosynthesis</keyword>
<gene>
    <name evidence="17" type="ORF">ATO3_04155</name>
</gene>
<comment type="pathway">
    <text evidence="1">Porphyrin-containing compound metabolism; siroheme biosynthesis; sirohydrochlorin from precorrin-2: step 1/1.</text>
</comment>
<evidence type="ECO:0000256" key="13">
    <source>
        <dbReference type="ARBA" id="ARBA00047561"/>
    </source>
</evidence>
<dbReference type="NCBIfam" id="TIGR01469">
    <property type="entry name" value="cobA_cysG_Cterm"/>
    <property type="match status" value="1"/>
</dbReference>
<evidence type="ECO:0000256" key="7">
    <source>
        <dbReference type="ARBA" id="ARBA00023002"/>
    </source>
</evidence>
<proteinExistence type="inferred from homology"/>
<comment type="catalytic activity">
    <reaction evidence="13">
        <text>precorrin-2 + NAD(+) = sirohydrochlorin + NADH + 2 H(+)</text>
        <dbReference type="Rhea" id="RHEA:15613"/>
        <dbReference type="ChEBI" id="CHEBI:15378"/>
        <dbReference type="ChEBI" id="CHEBI:57540"/>
        <dbReference type="ChEBI" id="CHEBI:57945"/>
        <dbReference type="ChEBI" id="CHEBI:58351"/>
        <dbReference type="ChEBI" id="CHEBI:58827"/>
        <dbReference type="EC" id="1.3.1.76"/>
    </reaction>
</comment>
<dbReference type="PANTHER" id="PTHR45790">
    <property type="entry name" value="SIROHEME SYNTHASE-RELATED"/>
    <property type="match status" value="1"/>
</dbReference>
<dbReference type="SUPFAM" id="SSF51735">
    <property type="entry name" value="NAD(P)-binding Rossmann-fold domains"/>
    <property type="match status" value="1"/>
</dbReference>
<dbReference type="FunFam" id="3.40.1010.10:FF:000001">
    <property type="entry name" value="Siroheme synthase"/>
    <property type="match status" value="1"/>
</dbReference>
<dbReference type="InterPro" id="IPR012409">
    <property type="entry name" value="Sirohaem_synth"/>
</dbReference>
<dbReference type="InterPro" id="IPR014776">
    <property type="entry name" value="4pyrrole_Mease_sub2"/>
</dbReference>
<evidence type="ECO:0000256" key="10">
    <source>
        <dbReference type="ARBA" id="ARBA00023244"/>
    </source>
</evidence>
<evidence type="ECO:0000256" key="12">
    <source>
        <dbReference type="ARBA" id="ARBA00025705"/>
    </source>
</evidence>
<dbReference type="GO" id="GO:0009236">
    <property type="term" value="P:cobalamin biosynthetic process"/>
    <property type="evidence" value="ECO:0007669"/>
    <property type="project" value="UniProtKB-KW"/>
</dbReference>
<evidence type="ECO:0000313" key="17">
    <source>
        <dbReference type="EMBL" id="OWU78079.1"/>
    </source>
</evidence>
<evidence type="ECO:0000256" key="6">
    <source>
        <dbReference type="ARBA" id="ARBA00022691"/>
    </source>
</evidence>
<dbReference type="Pfam" id="PF10414">
    <property type="entry name" value="CysG_dimeriser"/>
    <property type="match status" value="1"/>
</dbReference>
<evidence type="ECO:0000256" key="3">
    <source>
        <dbReference type="ARBA" id="ARBA00022573"/>
    </source>
</evidence>
<dbReference type="GO" id="GO:0004851">
    <property type="term" value="F:uroporphyrin-III C-methyltransferase activity"/>
    <property type="evidence" value="ECO:0007669"/>
    <property type="project" value="InterPro"/>
</dbReference>
<dbReference type="EMBL" id="AQQR01000001">
    <property type="protein sequence ID" value="OWU78079.1"/>
    <property type="molecule type" value="Genomic_DNA"/>
</dbReference>
<evidence type="ECO:0000256" key="5">
    <source>
        <dbReference type="ARBA" id="ARBA00022679"/>
    </source>
</evidence>
<sequence>MQHFPIFLALSERSIVLSGGGEAALAKLRLLMKSEAAIVVHAEAPEDEIVRWAADGRLTLVRRPLAEGDVKGAALFYAADEDEAEDKRTAAIAKAEGALVNIVDNLADSEFITPAIVDRDPVTVAIGTEGAAPVLARAIKADLEARLPATLGPLARIGKAFRKMAEALPHGRARRDFWQDYYFDAGPRAIAEGEDKVDAALDDLLTRHLGREAAPGHVAFVGAGPGDPELLTLKARKALDAADVVIYDRLVSGEILELARREAVMIDAGKEAYGPSTPQDQINQLITKHAGEGHQVVRLKSGDATVFGRLDEEIEACEAAGVSWHIVPGITSASAAVAGIGQSLTRRGRNASVRFLTGHDMKGFAEQEWSDLAKPGQVAAIYMGKRATRFVQGRLLIHGADRATPVTFVENASRVDQRVVSSTIGTMADDLAKADLTGPALTFLGLAPRAAQGALADNPHALQKELA</sequence>
<evidence type="ECO:0000256" key="11">
    <source>
        <dbReference type="ARBA" id="ARBA00023268"/>
    </source>
</evidence>
<reference evidence="17 18" key="1">
    <citation type="submission" date="2013-04" db="EMBL/GenBank/DDBJ databases">
        <title>Oceanicola sp. 22II1-22F33 Genome Sequencing.</title>
        <authorList>
            <person name="Lai Q."/>
            <person name="Li G."/>
            <person name="Shao Z."/>
        </authorList>
    </citation>
    <scope>NUCLEOTIDE SEQUENCE [LARGE SCALE GENOMIC DNA]</scope>
    <source>
        <strain evidence="17 18">22II1-22F33</strain>
    </source>
</reference>
<dbReference type="GO" id="GO:0051287">
    <property type="term" value="F:NAD binding"/>
    <property type="evidence" value="ECO:0007669"/>
    <property type="project" value="InterPro"/>
</dbReference>
<comment type="similarity">
    <text evidence="2">Belongs to the precorrin methyltransferase family.</text>
</comment>
<evidence type="ECO:0000259" key="15">
    <source>
        <dbReference type="Pfam" id="PF00590"/>
    </source>
</evidence>
<evidence type="ECO:0000256" key="2">
    <source>
        <dbReference type="ARBA" id="ARBA00005879"/>
    </source>
</evidence>
<dbReference type="Proteomes" id="UP000215377">
    <property type="component" value="Unassembled WGS sequence"/>
</dbReference>
<dbReference type="Gene3D" id="3.30.950.10">
    <property type="entry name" value="Methyltransferase, Cobalt-precorrin-4 Transmethylase, Domain 2"/>
    <property type="match status" value="1"/>
</dbReference>
<evidence type="ECO:0000259" key="16">
    <source>
        <dbReference type="Pfam" id="PF10414"/>
    </source>
</evidence>
<dbReference type="Pfam" id="PF00590">
    <property type="entry name" value="TP_methylase"/>
    <property type="match status" value="1"/>
</dbReference>
<dbReference type="InterPro" id="IPR006367">
    <property type="entry name" value="Sirohaem_synthase_N"/>
</dbReference>
<keyword evidence="4 17" id="KW-0489">Methyltransferase</keyword>
<dbReference type="NCBIfam" id="TIGR01470">
    <property type="entry name" value="cysG_Nterm"/>
    <property type="match status" value="1"/>
</dbReference>
<feature type="domain" description="Sirohaem synthase dimerisation" evidence="16">
    <location>
        <begin position="151"/>
        <end position="205"/>
    </location>
</feature>
<evidence type="ECO:0000256" key="1">
    <source>
        <dbReference type="ARBA" id="ARBA00005010"/>
    </source>
</evidence>
<dbReference type="UniPathway" id="UPA00262">
    <property type="reaction ID" value="UER00211"/>
</dbReference>
<dbReference type="GO" id="GO:0043115">
    <property type="term" value="F:precorrin-2 dehydrogenase activity"/>
    <property type="evidence" value="ECO:0007669"/>
    <property type="project" value="UniProtKB-EC"/>
</dbReference>
<dbReference type="Gene3D" id="3.40.1010.10">
    <property type="entry name" value="Cobalt-precorrin-4 Transmethylase, Domain 1"/>
    <property type="match status" value="1"/>
</dbReference>
<dbReference type="InterPro" id="IPR006366">
    <property type="entry name" value="CobA/CysG_C"/>
</dbReference>
<evidence type="ECO:0000256" key="14">
    <source>
        <dbReference type="PIRSR" id="PIRSR036426-1"/>
    </source>
</evidence>
<dbReference type="SUPFAM" id="SSF75615">
    <property type="entry name" value="Siroheme synthase middle domains-like"/>
    <property type="match status" value="1"/>
</dbReference>
<comment type="caution">
    <text evidence="17">The sequence shown here is derived from an EMBL/GenBank/DDBJ whole genome shotgun (WGS) entry which is preliminary data.</text>
</comment>
<dbReference type="AlphaFoldDB" id="A0A225NTC9"/>
<keyword evidence="5 17" id="KW-0808">Transferase</keyword>